<dbReference type="GO" id="GO:0006281">
    <property type="term" value="P:DNA repair"/>
    <property type="evidence" value="ECO:0007669"/>
    <property type="project" value="InterPro"/>
</dbReference>
<dbReference type="GeneID" id="106074045"/>
<dbReference type="PROSITE" id="PS00726">
    <property type="entry name" value="AP_NUCLEASE_F1_1"/>
    <property type="match status" value="1"/>
</dbReference>
<evidence type="ECO:0000259" key="1">
    <source>
        <dbReference type="Pfam" id="PF03372"/>
    </source>
</evidence>
<name>A0A9W2ZEJ9_BIOGL</name>
<dbReference type="InterPro" id="IPR020847">
    <property type="entry name" value="AP_endonuclease_F1_BS"/>
</dbReference>
<dbReference type="InterPro" id="IPR027124">
    <property type="entry name" value="Swc5/CFDP1/2"/>
</dbReference>
<dbReference type="InterPro" id="IPR005135">
    <property type="entry name" value="Endo/exonuclease/phosphatase"/>
</dbReference>
<dbReference type="InterPro" id="IPR036691">
    <property type="entry name" value="Endo/exonu/phosph_ase_sf"/>
</dbReference>
<dbReference type="RefSeq" id="XP_055873310.1">
    <property type="nucleotide sequence ID" value="XM_056017335.1"/>
</dbReference>
<keyword evidence="2" id="KW-1185">Reference proteome</keyword>
<evidence type="ECO:0000313" key="5">
    <source>
        <dbReference type="RefSeq" id="XP_055873311.1"/>
    </source>
</evidence>
<dbReference type="AlphaFoldDB" id="A0A9W2ZEJ9"/>
<proteinExistence type="predicted"/>
<evidence type="ECO:0000313" key="3">
    <source>
        <dbReference type="RefSeq" id="XP_055873309.1"/>
    </source>
</evidence>
<accession>A0A9W2ZEJ9</accession>
<dbReference type="RefSeq" id="XP_055873311.1">
    <property type="nucleotide sequence ID" value="XM_056017336.1"/>
</dbReference>
<feature type="domain" description="Endonuclease/exonuclease/phosphatase" evidence="1">
    <location>
        <begin position="17"/>
        <end position="241"/>
    </location>
</feature>
<organism evidence="2 5">
    <name type="scientific">Biomphalaria glabrata</name>
    <name type="common">Bloodfluke planorb</name>
    <name type="synonym">Freshwater snail</name>
    <dbReference type="NCBI Taxonomy" id="6526"/>
    <lineage>
        <taxon>Eukaryota</taxon>
        <taxon>Metazoa</taxon>
        <taxon>Spiralia</taxon>
        <taxon>Lophotrochozoa</taxon>
        <taxon>Mollusca</taxon>
        <taxon>Gastropoda</taxon>
        <taxon>Heterobranchia</taxon>
        <taxon>Euthyneura</taxon>
        <taxon>Panpulmonata</taxon>
        <taxon>Hygrophila</taxon>
        <taxon>Lymnaeoidea</taxon>
        <taxon>Planorbidae</taxon>
        <taxon>Biomphalaria</taxon>
    </lineage>
</organism>
<protein>
    <submittedName>
        <fullName evidence="3 4">Craniofacial development protein 2-like</fullName>
    </submittedName>
</protein>
<sequence>MTEIFSNDGQNGVFCFATWNVRSIQCTKSFVNVSSVIDKSNADIVCLQETKFGYNKPFEINNYKYVLKHETQKMPYGMGFAIRKSLWLNITVDPNPSERLCSLSLKTAWGNIHIINVYAPSEVKREKEKEEELKREKDEFYRQLKEKFMVLPDSDYVFLLGDFNAQVGRNHSSWSTCIGEFGLRQMNDNGQRLLEFCSCHKLCVTNTYYEGPDENKYTWIHHNPKASNIQIDLCLIRHEHLKTLIETKSIPMDKKDHLMVTCHVNLSSQNEIKPFFYEPLLNFLIDQCQYLDHGTILMEHQLRDFMIRVPSRIFFRAPYQFEKSMRMPKKKFTPRATWIDLH</sequence>
<dbReference type="PANTHER" id="PTHR23227">
    <property type="entry name" value="BUCENTAUR RELATED"/>
    <property type="match status" value="1"/>
</dbReference>
<dbReference type="CDD" id="cd09076">
    <property type="entry name" value="L1-EN"/>
    <property type="match status" value="1"/>
</dbReference>
<dbReference type="GO" id="GO:0003677">
    <property type="term" value="F:DNA binding"/>
    <property type="evidence" value="ECO:0007669"/>
    <property type="project" value="InterPro"/>
</dbReference>
<reference evidence="3 4" key="1">
    <citation type="submission" date="2025-04" db="UniProtKB">
        <authorList>
            <consortium name="RefSeq"/>
        </authorList>
    </citation>
    <scope>IDENTIFICATION</scope>
</reference>
<dbReference type="GO" id="GO:0004519">
    <property type="term" value="F:endonuclease activity"/>
    <property type="evidence" value="ECO:0007669"/>
    <property type="project" value="InterPro"/>
</dbReference>
<dbReference type="OrthoDB" id="5828726at2759"/>
<dbReference type="RefSeq" id="XP_055873309.1">
    <property type="nucleotide sequence ID" value="XM_056017334.1"/>
</dbReference>
<dbReference type="PANTHER" id="PTHR23227:SF67">
    <property type="entry name" value="CRANIOFACIAL DEVELOPMENT PROTEIN 2-LIKE"/>
    <property type="match status" value="1"/>
</dbReference>
<dbReference type="Pfam" id="PF03372">
    <property type="entry name" value="Exo_endo_phos"/>
    <property type="match status" value="1"/>
</dbReference>
<dbReference type="Proteomes" id="UP001165740">
    <property type="component" value="Chromosome 18"/>
</dbReference>
<gene>
    <name evidence="3 4 5" type="primary">LOC106074045</name>
</gene>
<evidence type="ECO:0000313" key="4">
    <source>
        <dbReference type="RefSeq" id="XP_055873310.1"/>
    </source>
</evidence>
<dbReference type="SUPFAM" id="SSF56219">
    <property type="entry name" value="DNase I-like"/>
    <property type="match status" value="1"/>
</dbReference>
<dbReference type="Gene3D" id="3.60.10.10">
    <property type="entry name" value="Endonuclease/exonuclease/phosphatase"/>
    <property type="match status" value="1"/>
</dbReference>
<evidence type="ECO:0000313" key="2">
    <source>
        <dbReference type="Proteomes" id="UP001165740"/>
    </source>
</evidence>